<dbReference type="Gramene" id="OPUNC05G06680.1">
    <property type="protein sequence ID" value="OPUNC05G06680.1"/>
    <property type="gene ID" value="OPUNC05G06680"/>
</dbReference>
<name>A0A0E0KZS7_ORYPU</name>
<dbReference type="Proteomes" id="UP000026962">
    <property type="component" value="Chromosome 5"/>
</dbReference>
<protein>
    <submittedName>
        <fullName evidence="1">Uncharacterized protein</fullName>
    </submittedName>
</protein>
<dbReference type="EnsemblPlants" id="OPUNC05G06680.1">
    <property type="protein sequence ID" value="OPUNC05G06680.1"/>
    <property type="gene ID" value="OPUNC05G06680"/>
</dbReference>
<reference evidence="1" key="2">
    <citation type="submission" date="2018-05" db="EMBL/GenBank/DDBJ databases">
        <title>OpunRS2 (Oryza punctata Reference Sequence Version 2).</title>
        <authorList>
            <person name="Zhang J."/>
            <person name="Kudrna D."/>
            <person name="Lee S."/>
            <person name="Talag J."/>
            <person name="Welchert J."/>
            <person name="Wing R.A."/>
        </authorList>
    </citation>
    <scope>NUCLEOTIDE SEQUENCE [LARGE SCALE GENOMIC DNA]</scope>
</reference>
<keyword evidence="2" id="KW-1185">Reference proteome</keyword>
<evidence type="ECO:0000313" key="1">
    <source>
        <dbReference type="EnsemblPlants" id="OPUNC05G06680.1"/>
    </source>
</evidence>
<dbReference type="HOGENOM" id="CLU_120192_2_0_1"/>
<sequence length="99" mass="11061">MEEDDGTMVVDGGGRCCFGPRCWTPGSSFTSKEEVFTWANSNNRRLLHVSDIDRTSKSYISTSCSMWLIAEDRVKSVADGGMVPNDVGIFMQRWEAESK</sequence>
<dbReference type="AlphaFoldDB" id="A0A0E0KZS7"/>
<organism evidence="1">
    <name type="scientific">Oryza punctata</name>
    <name type="common">Red rice</name>
    <dbReference type="NCBI Taxonomy" id="4537"/>
    <lineage>
        <taxon>Eukaryota</taxon>
        <taxon>Viridiplantae</taxon>
        <taxon>Streptophyta</taxon>
        <taxon>Embryophyta</taxon>
        <taxon>Tracheophyta</taxon>
        <taxon>Spermatophyta</taxon>
        <taxon>Magnoliopsida</taxon>
        <taxon>Liliopsida</taxon>
        <taxon>Poales</taxon>
        <taxon>Poaceae</taxon>
        <taxon>BOP clade</taxon>
        <taxon>Oryzoideae</taxon>
        <taxon>Oryzeae</taxon>
        <taxon>Oryzinae</taxon>
        <taxon>Oryza</taxon>
    </lineage>
</organism>
<dbReference type="OMA" id="TWANRNN"/>
<reference evidence="1" key="1">
    <citation type="submission" date="2015-04" db="UniProtKB">
        <authorList>
            <consortium name="EnsemblPlants"/>
        </authorList>
    </citation>
    <scope>IDENTIFICATION</scope>
</reference>
<accession>A0A0E0KZS7</accession>
<evidence type="ECO:0000313" key="2">
    <source>
        <dbReference type="Proteomes" id="UP000026962"/>
    </source>
</evidence>
<proteinExistence type="predicted"/>